<dbReference type="GO" id="GO:0008168">
    <property type="term" value="F:methyltransferase activity"/>
    <property type="evidence" value="ECO:0007669"/>
    <property type="project" value="UniProtKB-KW"/>
</dbReference>
<evidence type="ECO:0000256" key="3">
    <source>
        <dbReference type="ARBA" id="ARBA00022691"/>
    </source>
</evidence>
<comment type="similarity">
    <text evidence="4">Belongs to the RNA methyltransferase RlmH family.</text>
</comment>
<dbReference type="InterPro" id="IPR029026">
    <property type="entry name" value="tRNA_m1G_MTases_N"/>
</dbReference>
<evidence type="ECO:0000256" key="2">
    <source>
        <dbReference type="ARBA" id="ARBA00022679"/>
    </source>
</evidence>
<dbReference type="AlphaFoldDB" id="A0A2P5XGR6"/>
<dbReference type="InterPro" id="IPR029028">
    <property type="entry name" value="Alpha/beta_knot_MTases"/>
</dbReference>
<evidence type="ECO:0000313" key="6">
    <source>
        <dbReference type="Proteomes" id="UP000239757"/>
    </source>
</evidence>
<dbReference type="Pfam" id="PF02590">
    <property type="entry name" value="SPOUT_MTase"/>
    <property type="match status" value="1"/>
</dbReference>
<sequence>MATAVGISACGVSLQWTNPNSYSSGKGCKYAGQSVRALPIRILTVGKKRLPGVQLLVDEYIAKLKSYCHVDDVQIRSNPKNARNAMAQVDDEDIAVINLITSNDWVVILDERGLDLSSEHLAELLGDAGNTAASRLSFCIGGPYGHGQRVRKRANVSIKLSSMIMDYFERTKVPSLALISGQACCTVLHSTPIANELDGKVSSMLQTDITILKRHRQSLGVVELATTKKLTVVVVKGFNIQGNPKPVICVPDKKRKKVKMYLTLKHIIVLAFREDGDAN</sequence>
<dbReference type="GO" id="GO:0006364">
    <property type="term" value="P:rRNA processing"/>
    <property type="evidence" value="ECO:0007669"/>
    <property type="project" value="InterPro"/>
</dbReference>
<dbReference type="PANTHER" id="PTHR33603:SF1">
    <property type="entry name" value="RIBOSOMAL RNA LARGE SUBUNIT METHYLTRANSFERASE H"/>
    <property type="match status" value="1"/>
</dbReference>
<organism evidence="5 6">
    <name type="scientific">Gossypium barbadense</name>
    <name type="common">Sea Island cotton</name>
    <name type="synonym">Hibiscus barbadensis</name>
    <dbReference type="NCBI Taxonomy" id="3634"/>
    <lineage>
        <taxon>Eukaryota</taxon>
        <taxon>Viridiplantae</taxon>
        <taxon>Streptophyta</taxon>
        <taxon>Embryophyta</taxon>
        <taxon>Tracheophyta</taxon>
        <taxon>Spermatophyta</taxon>
        <taxon>Magnoliopsida</taxon>
        <taxon>eudicotyledons</taxon>
        <taxon>Gunneridae</taxon>
        <taxon>Pentapetalae</taxon>
        <taxon>rosids</taxon>
        <taxon>malvids</taxon>
        <taxon>Malvales</taxon>
        <taxon>Malvaceae</taxon>
        <taxon>Malvoideae</taxon>
        <taxon>Gossypium</taxon>
    </lineage>
</organism>
<dbReference type="SUPFAM" id="SSF75217">
    <property type="entry name" value="alpha/beta knot"/>
    <property type="match status" value="1"/>
</dbReference>
<dbReference type="PANTHER" id="PTHR33603">
    <property type="entry name" value="METHYLTRANSFERASE"/>
    <property type="match status" value="1"/>
</dbReference>
<dbReference type="OrthoDB" id="429744at2759"/>
<reference evidence="5 6" key="1">
    <citation type="submission" date="2015-01" db="EMBL/GenBank/DDBJ databases">
        <title>Genome of allotetraploid Gossypium barbadense reveals genomic plasticity and fiber elongation in cotton evolution.</title>
        <authorList>
            <person name="Chen X."/>
            <person name="Liu X."/>
            <person name="Zhao B."/>
            <person name="Zheng H."/>
            <person name="Hu Y."/>
            <person name="Lu G."/>
            <person name="Yang C."/>
            <person name="Chen J."/>
            <person name="Shan C."/>
            <person name="Zhang L."/>
            <person name="Zhou Y."/>
            <person name="Wang L."/>
            <person name="Guo W."/>
            <person name="Bai Y."/>
            <person name="Ruan J."/>
            <person name="Shangguan X."/>
            <person name="Mao Y."/>
            <person name="Jiang J."/>
            <person name="Zhu Y."/>
            <person name="Lei J."/>
            <person name="Kang H."/>
            <person name="Chen S."/>
            <person name="He X."/>
            <person name="Wang R."/>
            <person name="Wang Y."/>
            <person name="Chen J."/>
            <person name="Wang L."/>
            <person name="Yu S."/>
            <person name="Wang B."/>
            <person name="Wei J."/>
            <person name="Song S."/>
            <person name="Lu X."/>
            <person name="Gao Z."/>
            <person name="Gu W."/>
            <person name="Deng X."/>
            <person name="Ma D."/>
            <person name="Wang S."/>
            <person name="Liang W."/>
            <person name="Fang L."/>
            <person name="Cai C."/>
            <person name="Zhu X."/>
            <person name="Zhou B."/>
            <person name="Zhang Y."/>
            <person name="Chen Z."/>
            <person name="Xu S."/>
            <person name="Zhu R."/>
            <person name="Wang S."/>
            <person name="Zhang T."/>
            <person name="Zhao G."/>
        </authorList>
    </citation>
    <scope>NUCLEOTIDE SEQUENCE [LARGE SCALE GENOMIC DNA]</scope>
    <source>
        <strain evidence="6">cv. Xinhai21</strain>
        <tissue evidence="5">Leaf</tissue>
    </source>
</reference>
<keyword evidence="1" id="KW-0489">Methyltransferase</keyword>
<name>A0A2P5XGR6_GOSBA</name>
<evidence type="ECO:0000256" key="4">
    <source>
        <dbReference type="ARBA" id="ARBA00038303"/>
    </source>
</evidence>
<gene>
    <name evidence="5" type="ORF">GOBAR_AA18162</name>
</gene>
<dbReference type="GO" id="GO:0032259">
    <property type="term" value="P:methylation"/>
    <property type="evidence" value="ECO:0007669"/>
    <property type="project" value="UniProtKB-KW"/>
</dbReference>
<keyword evidence="3" id="KW-0949">S-adenosyl-L-methionine</keyword>
<dbReference type="InterPro" id="IPR003742">
    <property type="entry name" value="RlmH-like"/>
</dbReference>
<accession>A0A2P5XGR6</accession>
<evidence type="ECO:0000256" key="1">
    <source>
        <dbReference type="ARBA" id="ARBA00022603"/>
    </source>
</evidence>
<dbReference type="CDD" id="cd18081">
    <property type="entry name" value="RlmH-like"/>
    <property type="match status" value="1"/>
</dbReference>
<protein>
    <submittedName>
        <fullName evidence="5">Uncharacterized protein</fullName>
    </submittedName>
</protein>
<proteinExistence type="inferred from homology"/>
<dbReference type="EMBL" id="KZ664912">
    <property type="protein sequence ID" value="PPS02504.1"/>
    <property type="molecule type" value="Genomic_DNA"/>
</dbReference>
<dbReference type="Proteomes" id="UP000239757">
    <property type="component" value="Unassembled WGS sequence"/>
</dbReference>
<keyword evidence="2" id="KW-0808">Transferase</keyword>
<dbReference type="Gene3D" id="3.40.1280.10">
    <property type="match status" value="1"/>
</dbReference>
<evidence type="ECO:0000313" key="5">
    <source>
        <dbReference type="EMBL" id="PPS02504.1"/>
    </source>
</evidence>